<dbReference type="Proteomes" id="UP000538666">
    <property type="component" value="Unassembled WGS sequence"/>
</dbReference>
<evidence type="ECO:0000313" key="1">
    <source>
        <dbReference type="EMBL" id="MBB6144872.1"/>
    </source>
</evidence>
<dbReference type="InterPro" id="IPR007711">
    <property type="entry name" value="HigB-1"/>
</dbReference>
<accession>A0A841JTZ5</accession>
<keyword evidence="2" id="KW-1185">Reference proteome</keyword>
<dbReference type="EMBL" id="JACHEK010000005">
    <property type="protein sequence ID" value="MBB6144872.1"/>
    <property type="molecule type" value="Genomic_DNA"/>
</dbReference>
<dbReference type="Pfam" id="PF05015">
    <property type="entry name" value="HigB-like_toxin"/>
    <property type="match status" value="1"/>
</dbReference>
<reference evidence="1 2" key="1">
    <citation type="submission" date="2020-08" db="EMBL/GenBank/DDBJ databases">
        <title>Genomic Encyclopedia of Type Strains, Phase IV (KMG-IV): sequencing the most valuable type-strain genomes for metagenomic binning, comparative biology and taxonomic classification.</title>
        <authorList>
            <person name="Goeker M."/>
        </authorList>
    </citation>
    <scope>NUCLEOTIDE SEQUENCE [LARGE SCALE GENOMIC DNA]</scope>
    <source>
        <strain evidence="1 2">DSM 103733</strain>
    </source>
</reference>
<dbReference type="InterPro" id="IPR035093">
    <property type="entry name" value="RelE/ParE_toxin_dom_sf"/>
</dbReference>
<name>A0A841JTZ5_9BACT</name>
<gene>
    <name evidence="1" type="ORF">HNQ77_002828</name>
</gene>
<proteinExistence type="predicted"/>
<comment type="caution">
    <text evidence="1">The sequence shown here is derived from an EMBL/GenBank/DDBJ whole genome shotgun (WGS) entry which is preliminary data.</text>
</comment>
<organism evidence="1 2">
    <name type="scientific">Silvibacterium bohemicum</name>
    <dbReference type="NCBI Taxonomy" id="1577686"/>
    <lineage>
        <taxon>Bacteria</taxon>
        <taxon>Pseudomonadati</taxon>
        <taxon>Acidobacteriota</taxon>
        <taxon>Terriglobia</taxon>
        <taxon>Terriglobales</taxon>
        <taxon>Acidobacteriaceae</taxon>
        <taxon>Silvibacterium</taxon>
    </lineage>
</organism>
<dbReference type="Gene3D" id="3.30.2310.20">
    <property type="entry name" value="RelE-like"/>
    <property type="match status" value="1"/>
</dbReference>
<sequence length="54" mass="6264">MIRSIRHKGLKRLYEEDSTREIIREHAEKLRDILARLDAAGSVADMDLPGYRTP</sequence>
<dbReference type="AlphaFoldDB" id="A0A841JTZ5"/>
<evidence type="ECO:0000313" key="2">
    <source>
        <dbReference type="Proteomes" id="UP000538666"/>
    </source>
</evidence>
<protein>
    <submittedName>
        <fullName evidence="1">Proteic killer suppression protein</fullName>
    </submittedName>
</protein>